<dbReference type="InterPro" id="IPR014710">
    <property type="entry name" value="RmlC-like_jellyroll"/>
</dbReference>
<dbReference type="InterPro" id="IPR011051">
    <property type="entry name" value="RmlC_Cupin_sf"/>
</dbReference>
<dbReference type="SMART" id="SM00342">
    <property type="entry name" value="HTH_ARAC"/>
    <property type="match status" value="1"/>
</dbReference>
<dbReference type="PANTHER" id="PTHR43280:SF2">
    <property type="entry name" value="HTH-TYPE TRANSCRIPTIONAL REGULATOR EXSA"/>
    <property type="match status" value="1"/>
</dbReference>
<protein>
    <submittedName>
        <fullName evidence="5">AraC family transcriptional regulator</fullName>
    </submittedName>
</protein>
<evidence type="ECO:0000256" key="2">
    <source>
        <dbReference type="ARBA" id="ARBA00023125"/>
    </source>
</evidence>
<evidence type="ECO:0000259" key="4">
    <source>
        <dbReference type="PROSITE" id="PS01124"/>
    </source>
</evidence>
<name>A0A2A5S2V3_9LACT</name>
<comment type="caution">
    <text evidence="5">The sequence shown here is derived from an EMBL/GenBank/DDBJ whole genome shotgun (WGS) entry which is preliminary data.</text>
</comment>
<dbReference type="InterPro" id="IPR020449">
    <property type="entry name" value="Tscrpt_reg_AraC-type_HTH"/>
</dbReference>
<dbReference type="AlphaFoldDB" id="A0A2A5S2V3"/>
<dbReference type="PRINTS" id="PR00032">
    <property type="entry name" value="HTHARAC"/>
</dbReference>
<proteinExistence type="predicted"/>
<sequence length="363" mass="43293">MTFLITYRKGVIMDKQDVLDKLMYYEEHEIFYKNYYLNKQKKSFPLFLSSLNPDKLYSDKLIVPEINGSWNPIEISESILDSEDVRKEIVLLKHYRYTPIFDHIHSFFELTYCISGSCTQTIEGEKIQMNAGQFCLIPPKTRHNICVFDDSIIINIIIWKKNFEDIFYNLLRQTNIVSNFLNGALYLDDFNNYMLIDTQNDNRIKDLVLEMYGQFLEQKNFYNIVNNAQILYLFSIIIQNYENNISFSNKAIENNLIMIYMISYIEHNFKNISLIDLAKHFNFSPKHCSRMIKKSTNLSFTDLVLNIKFTKIKNLIRTSHKPIYRIAEENGFNNIEHFNRLFKKRFKLTPSEYKMIEITDIKQ</sequence>
<reference evidence="5 6" key="1">
    <citation type="submission" date="2014-12" db="EMBL/GenBank/DDBJ databases">
        <title>Draft genome sequences of 10 type strains of Lactococcus.</title>
        <authorList>
            <person name="Sun Z."/>
            <person name="Zhong Z."/>
            <person name="Liu W."/>
            <person name="Zhang W."/>
            <person name="Zhang H."/>
        </authorList>
    </citation>
    <scope>NUCLEOTIDE SEQUENCE [LARGE SCALE GENOMIC DNA]</scope>
    <source>
        <strain evidence="5 6">DSM 6634</strain>
    </source>
</reference>
<dbReference type="GO" id="GO:0003700">
    <property type="term" value="F:DNA-binding transcription factor activity"/>
    <property type="evidence" value="ECO:0007669"/>
    <property type="project" value="InterPro"/>
</dbReference>
<dbReference type="InterPro" id="IPR009057">
    <property type="entry name" value="Homeodomain-like_sf"/>
</dbReference>
<dbReference type="Pfam" id="PF12833">
    <property type="entry name" value="HTH_18"/>
    <property type="match status" value="1"/>
</dbReference>
<organism evidence="5 6">
    <name type="scientific">Pseudolactococcus piscium</name>
    <dbReference type="NCBI Taxonomy" id="1364"/>
    <lineage>
        <taxon>Bacteria</taxon>
        <taxon>Bacillati</taxon>
        <taxon>Bacillota</taxon>
        <taxon>Bacilli</taxon>
        <taxon>Lactobacillales</taxon>
        <taxon>Streptococcaceae</taxon>
        <taxon>Pseudolactococcus</taxon>
    </lineage>
</organism>
<dbReference type="SUPFAM" id="SSF51182">
    <property type="entry name" value="RmlC-like cupins"/>
    <property type="match status" value="1"/>
</dbReference>
<evidence type="ECO:0000256" key="3">
    <source>
        <dbReference type="ARBA" id="ARBA00023163"/>
    </source>
</evidence>
<accession>A0A2A5S2V3</accession>
<dbReference type="Gene3D" id="1.10.10.60">
    <property type="entry name" value="Homeodomain-like"/>
    <property type="match status" value="2"/>
</dbReference>
<dbReference type="EMBL" id="JXJW01000005">
    <property type="protein sequence ID" value="PCS07809.1"/>
    <property type="molecule type" value="Genomic_DNA"/>
</dbReference>
<evidence type="ECO:0000313" key="5">
    <source>
        <dbReference type="EMBL" id="PCS07809.1"/>
    </source>
</evidence>
<dbReference type="InterPro" id="IPR003313">
    <property type="entry name" value="AraC-bd"/>
</dbReference>
<dbReference type="Gene3D" id="2.60.120.10">
    <property type="entry name" value="Jelly Rolls"/>
    <property type="match status" value="1"/>
</dbReference>
<evidence type="ECO:0000313" key="6">
    <source>
        <dbReference type="Proteomes" id="UP000218282"/>
    </source>
</evidence>
<keyword evidence="6" id="KW-1185">Reference proteome</keyword>
<feature type="domain" description="HTH araC/xylS-type" evidence="4">
    <location>
        <begin position="259"/>
        <end position="356"/>
    </location>
</feature>
<dbReference type="PANTHER" id="PTHR43280">
    <property type="entry name" value="ARAC-FAMILY TRANSCRIPTIONAL REGULATOR"/>
    <property type="match status" value="1"/>
</dbReference>
<dbReference type="PROSITE" id="PS01124">
    <property type="entry name" value="HTH_ARAC_FAMILY_2"/>
    <property type="match status" value="1"/>
</dbReference>
<dbReference type="InterPro" id="IPR018060">
    <property type="entry name" value="HTH_AraC"/>
</dbReference>
<keyword evidence="3" id="KW-0804">Transcription</keyword>
<dbReference type="Proteomes" id="UP000218282">
    <property type="component" value="Unassembled WGS sequence"/>
</dbReference>
<dbReference type="Pfam" id="PF02311">
    <property type="entry name" value="AraC_binding"/>
    <property type="match status" value="1"/>
</dbReference>
<dbReference type="GO" id="GO:0043565">
    <property type="term" value="F:sequence-specific DNA binding"/>
    <property type="evidence" value="ECO:0007669"/>
    <property type="project" value="InterPro"/>
</dbReference>
<keyword evidence="1" id="KW-0805">Transcription regulation</keyword>
<evidence type="ECO:0000256" key="1">
    <source>
        <dbReference type="ARBA" id="ARBA00023015"/>
    </source>
</evidence>
<keyword evidence="2" id="KW-0238">DNA-binding</keyword>
<gene>
    <name evidence="5" type="ORF">RU86_GL001866</name>
</gene>
<dbReference type="SUPFAM" id="SSF46689">
    <property type="entry name" value="Homeodomain-like"/>
    <property type="match status" value="1"/>
</dbReference>